<evidence type="ECO:0000259" key="7">
    <source>
        <dbReference type="Pfam" id="PF10502"/>
    </source>
</evidence>
<feature type="region of interest" description="Disordered" evidence="6">
    <location>
        <begin position="1"/>
        <end position="22"/>
    </location>
</feature>
<evidence type="ECO:0000256" key="6">
    <source>
        <dbReference type="SAM" id="MobiDB-lite"/>
    </source>
</evidence>
<gene>
    <name evidence="8" type="ORF">ACFFNX_00735</name>
</gene>
<dbReference type="Gene3D" id="2.10.109.10">
    <property type="entry name" value="Umud Fragment, subunit A"/>
    <property type="match status" value="1"/>
</dbReference>
<proteinExistence type="inferred from homology"/>
<comment type="subcellular location">
    <subcellularLocation>
        <location evidence="2">Cell membrane</location>
        <topology evidence="2">Single-pass type II membrane protein</topology>
    </subcellularLocation>
</comment>
<dbReference type="InterPro" id="IPR019758">
    <property type="entry name" value="Pept_S26A_signal_pept_1_CS"/>
</dbReference>
<dbReference type="Proteomes" id="UP001589627">
    <property type="component" value="Unassembled WGS sequence"/>
</dbReference>
<evidence type="ECO:0000256" key="3">
    <source>
        <dbReference type="ARBA" id="ARBA00009370"/>
    </source>
</evidence>
<name>A0ABV5Y6V4_9ACTN</name>
<dbReference type="InterPro" id="IPR000223">
    <property type="entry name" value="Pept_S26A_signal_pept_1"/>
</dbReference>
<comment type="catalytic activity">
    <reaction evidence="1">
        <text>Cleavage of hydrophobic, N-terminal signal or leader sequences from secreted and periplasmic proteins.</text>
        <dbReference type="EC" id="3.4.21.89"/>
    </reaction>
</comment>
<evidence type="ECO:0000256" key="2">
    <source>
        <dbReference type="ARBA" id="ARBA00004401"/>
    </source>
</evidence>
<dbReference type="InterPro" id="IPR019533">
    <property type="entry name" value="Peptidase_S26"/>
</dbReference>
<dbReference type="EMBL" id="JBHLZP010000002">
    <property type="protein sequence ID" value="MFB9830724.1"/>
    <property type="molecule type" value="Genomic_DNA"/>
</dbReference>
<dbReference type="RefSeq" id="WP_378193387.1">
    <property type="nucleotide sequence ID" value="NZ_JBHLZP010000002.1"/>
</dbReference>
<evidence type="ECO:0000256" key="4">
    <source>
        <dbReference type="ARBA" id="ARBA00013208"/>
    </source>
</evidence>
<dbReference type="PRINTS" id="PR00727">
    <property type="entry name" value="LEADERPTASE"/>
</dbReference>
<keyword evidence="9" id="KW-1185">Reference proteome</keyword>
<dbReference type="PANTHER" id="PTHR43390:SF1">
    <property type="entry name" value="CHLOROPLAST PROCESSING PEPTIDASE"/>
    <property type="match status" value="1"/>
</dbReference>
<sequence>MGLGTEVTQGPQPLARGRGRDDVAAHVRRVPLAAVSRGSIVVMAGPCQSPSRPRRSSRHLARQRWVVKRAVAIPGDPVPREMAKATGTAPGTPVPSDHFLVMGDNSSMSNDSRMYGFVPADRLLGVVVRRMTR</sequence>
<dbReference type="PANTHER" id="PTHR43390">
    <property type="entry name" value="SIGNAL PEPTIDASE I"/>
    <property type="match status" value="1"/>
</dbReference>
<organism evidence="8 9">
    <name type="scientific">Actinoallomurus acaciae</name>
    <dbReference type="NCBI Taxonomy" id="502577"/>
    <lineage>
        <taxon>Bacteria</taxon>
        <taxon>Bacillati</taxon>
        <taxon>Actinomycetota</taxon>
        <taxon>Actinomycetes</taxon>
        <taxon>Streptosporangiales</taxon>
        <taxon>Thermomonosporaceae</taxon>
        <taxon>Actinoallomurus</taxon>
    </lineage>
</organism>
<dbReference type="SUPFAM" id="SSF51306">
    <property type="entry name" value="LexA/Signal peptidase"/>
    <property type="match status" value="1"/>
</dbReference>
<comment type="caution">
    <text evidence="8">The sequence shown here is derived from an EMBL/GenBank/DDBJ whole genome shotgun (WGS) entry which is preliminary data.</text>
</comment>
<comment type="similarity">
    <text evidence="3">Belongs to the peptidase S26 family.</text>
</comment>
<evidence type="ECO:0000313" key="9">
    <source>
        <dbReference type="Proteomes" id="UP001589627"/>
    </source>
</evidence>
<reference evidence="8 9" key="1">
    <citation type="submission" date="2024-09" db="EMBL/GenBank/DDBJ databases">
        <authorList>
            <person name="Sun Q."/>
            <person name="Mori K."/>
        </authorList>
    </citation>
    <scope>NUCLEOTIDE SEQUENCE [LARGE SCALE GENOMIC DNA]</scope>
    <source>
        <strain evidence="8 9">TBRC 0563</strain>
    </source>
</reference>
<feature type="compositionally biased region" description="Polar residues" evidence="6">
    <location>
        <begin position="1"/>
        <end position="11"/>
    </location>
</feature>
<dbReference type="PROSITE" id="PS00761">
    <property type="entry name" value="SPASE_I_3"/>
    <property type="match status" value="1"/>
</dbReference>
<keyword evidence="5" id="KW-0378">Hydrolase</keyword>
<dbReference type="Pfam" id="PF10502">
    <property type="entry name" value="Peptidase_S26"/>
    <property type="match status" value="1"/>
</dbReference>
<protein>
    <recommendedName>
        <fullName evidence="4">signal peptidase I</fullName>
        <ecNumber evidence="4">3.4.21.89</ecNumber>
    </recommendedName>
</protein>
<accession>A0ABV5Y6V4</accession>
<feature type="domain" description="Peptidase S26" evidence="7">
    <location>
        <begin position="90"/>
        <end position="128"/>
    </location>
</feature>
<dbReference type="InterPro" id="IPR036286">
    <property type="entry name" value="LexA/Signal_pep-like_sf"/>
</dbReference>
<dbReference type="EC" id="3.4.21.89" evidence="4"/>
<evidence type="ECO:0000256" key="1">
    <source>
        <dbReference type="ARBA" id="ARBA00000677"/>
    </source>
</evidence>
<dbReference type="CDD" id="cd06530">
    <property type="entry name" value="S26_SPase_I"/>
    <property type="match status" value="1"/>
</dbReference>
<evidence type="ECO:0000313" key="8">
    <source>
        <dbReference type="EMBL" id="MFB9830724.1"/>
    </source>
</evidence>
<evidence type="ECO:0000256" key="5">
    <source>
        <dbReference type="ARBA" id="ARBA00022801"/>
    </source>
</evidence>
<feature type="region of interest" description="Disordered" evidence="6">
    <location>
        <begin position="77"/>
        <end position="105"/>
    </location>
</feature>